<protein>
    <recommendedName>
        <fullName evidence="1">Protein kinase domain-containing protein</fullName>
    </recommendedName>
</protein>
<accession>A0AAD7SJ04</accession>
<dbReference type="Proteomes" id="UP001221898">
    <property type="component" value="Unassembled WGS sequence"/>
</dbReference>
<dbReference type="Pfam" id="PF00069">
    <property type="entry name" value="Pkinase"/>
    <property type="match status" value="1"/>
</dbReference>
<proteinExistence type="predicted"/>
<dbReference type="SUPFAM" id="SSF56112">
    <property type="entry name" value="Protein kinase-like (PK-like)"/>
    <property type="match status" value="1"/>
</dbReference>
<dbReference type="PROSITE" id="PS50011">
    <property type="entry name" value="PROTEIN_KINASE_DOM"/>
    <property type="match status" value="1"/>
</dbReference>
<dbReference type="InterPro" id="IPR011009">
    <property type="entry name" value="Kinase-like_dom_sf"/>
</dbReference>
<sequence length="327" mass="36624">MNGWEALERSLDMCVPEEVPGELQRKRRGVPWFKEGKLLMDGEKYWTYCEACSGEMGLVVKNPGARDLGHYMGELVNCLGCARYEAELTPSCPQPTAMIISEPRGEEAGGHLSIQEPIKDLFRQCGHIATSFTTLIKDREPVSDNEHIELAQHDACCSPTLISAVTVDHGIDMVLAQNSSGEVPCRAELTLEGGSEDAAQERRIELGKKRKLWTLCKIHEDIGRGTFGVVKRVSRRDSKESFTAKFFPLRSSVRTRAFQERDLQTHLAHPRVAHLLDSFCTHRTLVLLTELYPSSSLLVNSEALSGLYQSANGYYQRRSHHSLDVSH</sequence>
<dbReference type="Gene3D" id="3.30.200.20">
    <property type="entry name" value="Phosphorylase Kinase, domain 1"/>
    <property type="match status" value="1"/>
</dbReference>
<comment type="caution">
    <text evidence="2">The sequence shown here is derived from an EMBL/GenBank/DDBJ whole genome shotgun (WGS) entry which is preliminary data.</text>
</comment>
<dbReference type="EMBL" id="JAINUG010000059">
    <property type="protein sequence ID" value="KAJ8403240.1"/>
    <property type="molecule type" value="Genomic_DNA"/>
</dbReference>
<dbReference type="InterPro" id="IPR000719">
    <property type="entry name" value="Prot_kinase_dom"/>
</dbReference>
<keyword evidence="3" id="KW-1185">Reference proteome</keyword>
<reference evidence="2" key="1">
    <citation type="journal article" date="2023" name="Science">
        <title>Genome structures resolve the early diversification of teleost fishes.</title>
        <authorList>
            <person name="Parey E."/>
            <person name="Louis A."/>
            <person name="Montfort J."/>
            <person name="Bouchez O."/>
            <person name="Roques C."/>
            <person name="Iampietro C."/>
            <person name="Lluch J."/>
            <person name="Castinel A."/>
            <person name="Donnadieu C."/>
            <person name="Desvignes T."/>
            <person name="Floi Bucao C."/>
            <person name="Jouanno E."/>
            <person name="Wen M."/>
            <person name="Mejri S."/>
            <person name="Dirks R."/>
            <person name="Jansen H."/>
            <person name="Henkel C."/>
            <person name="Chen W.J."/>
            <person name="Zahm M."/>
            <person name="Cabau C."/>
            <person name="Klopp C."/>
            <person name="Thompson A.W."/>
            <person name="Robinson-Rechavi M."/>
            <person name="Braasch I."/>
            <person name="Lecointre G."/>
            <person name="Bobe J."/>
            <person name="Postlethwait J.H."/>
            <person name="Berthelot C."/>
            <person name="Roest Crollius H."/>
            <person name="Guiguen Y."/>
        </authorList>
    </citation>
    <scope>NUCLEOTIDE SEQUENCE</scope>
    <source>
        <strain evidence="2">NC1722</strain>
    </source>
</reference>
<dbReference type="AlphaFoldDB" id="A0AAD7SJ04"/>
<gene>
    <name evidence="2" type="ORF">AAFF_G00354570</name>
</gene>
<evidence type="ECO:0000313" key="3">
    <source>
        <dbReference type="Proteomes" id="UP001221898"/>
    </source>
</evidence>
<dbReference type="GO" id="GO:0004672">
    <property type="term" value="F:protein kinase activity"/>
    <property type="evidence" value="ECO:0007669"/>
    <property type="project" value="InterPro"/>
</dbReference>
<evidence type="ECO:0000259" key="1">
    <source>
        <dbReference type="PROSITE" id="PS50011"/>
    </source>
</evidence>
<dbReference type="GO" id="GO:0005524">
    <property type="term" value="F:ATP binding"/>
    <property type="evidence" value="ECO:0007669"/>
    <property type="project" value="InterPro"/>
</dbReference>
<evidence type="ECO:0000313" key="2">
    <source>
        <dbReference type="EMBL" id="KAJ8403240.1"/>
    </source>
</evidence>
<feature type="domain" description="Protein kinase" evidence="1">
    <location>
        <begin position="216"/>
        <end position="327"/>
    </location>
</feature>
<name>A0AAD7SJ04_9TELE</name>
<organism evidence="2 3">
    <name type="scientific">Aldrovandia affinis</name>
    <dbReference type="NCBI Taxonomy" id="143900"/>
    <lineage>
        <taxon>Eukaryota</taxon>
        <taxon>Metazoa</taxon>
        <taxon>Chordata</taxon>
        <taxon>Craniata</taxon>
        <taxon>Vertebrata</taxon>
        <taxon>Euteleostomi</taxon>
        <taxon>Actinopterygii</taxon>
        <taxon>Neopterygii</taxon>
        <taxon>Teleostei</taxon>
        <taxon>Notacanthiformes</taxon>
        <taxon>Halosauridae</taxon>
        <taxon>Aldrovandia</taxon>
    </lineage>
</organism>